<dbReference type="Proteomes" id="UP001157418">
    <property type="component" value="Unassembled WGS sequence"/>
</dbReference>
<organism evidence="2 3">
    <name type="scientific">Lactuca virosa</name>
    <dbReference type="NCBI Taxonomy" id="75947"/>
    <lineage>
        <taxon>Eukaryota</taxon>
        <taxon>Viridiplantae</taxon>
        <taxon>Streptophyta</taxon>
        <taxon>Embryophyta</taxon>
        <taxon>Tracheophyta</taxon>
        <taxon>Spermatophyta</taxon>
        <taxon>Magnoliopsida</taxon>
        <taxon>eudicotyledons</taxon>
        <taxon>Gunneridae</taxon>
        <taxon>Pentapetalae</taxon>
        <taxon>asterids</taxon>
        <taxon>campanulids</taxon>
        <taxon>Asterales</taxon>
        <taxon>Asteraceae</taxon>
        <taxon>Cichorioideae</taxon>
        <taxon>Cichorieae</taxon>
        <taxon>Lactucinae</taxon>
        <taxon>Lactuca</taxon>
    </lineage>
</organism>
<keyword evidence="3" id="KW-1185">Reference proteome</keyword>
<proteinExistence type="predicted"/>
<dbReference type="AlphaFoldDB" id="A0AAU9MC97"/>
<evidence type="ECO:0000256" key="1">
    <source>
        <dbReference type="SAM" id="MobiDB-lite"/>
    </source>
</evidence>
<feature type="region of interest" description="Disordered" evidence="1">
    <location>
        <begin position="51"/>
        <end position="80"/>
    </location>
</feature>
<evidence type="ECO:0000313" key="3">
    <source>
        <dbReference type="Proteomes" id="UP001157418"/>
    </source>
</evidence>
<name>A0AAU9MC97_9ASTR</name>
<reference evidence="2 3" key="1">
    <citation type="submission" date="2022-01" db="EMBL/GenBank/DDBJ databases">
        <authorList>
            <person name="Xiong W."/>
            <person name="Schranz E."/>
        </authorList>
    </citation>
    <scope>NUCLEOTIDE SEQUENCE [LARGE SCALE GENOMIC DNA]</scope>
</reference>
<feature type="region of interest" description="Disordered" evidence="1">
    <location>
        <begin position="1"/>
        <end position="20"/>
    </location>
</feature>
<gene>
    <name evidence="2" type="ORF">LVIROSA_LOCUS11584</name>
</gene>
<feature type="compositionally biased region" description="Basic and acidic residues" evidence="1">
    <location>
        <begin position="53"/>
        <end position="71"/>
    </location>
</feature>
<protein>
    <submittedName>
        <fullName evidence="2">Uncharacterized protein</fullName>
    </submittedName>
</protein>
<evidence type="ECO:0000313" key="2">
    <source>
        <dbReference type="EMBL" id="CAH1424375.1"/>
    </source>
</evidence>
<sequence>MPTSNEQPPGGGGGGDINTVITPETSRIITTNAKRGYVTLSIPTCLRVAKAQSMDKEETREHTREVMELDRKHNHGTARARTARICNCPKNEDVNWRLSITVRVHNWQRLPQDGI</sequence>
<dbReference type="EMBL" id="CAKMRJ010001558">
    <property type="protein sequence ID" value="CAH1424375.1"/>
    <property type="molecule type" value="Genomic_DNA"/>
</dbReference>
<accession>A0AAU9MC97</accession>
<comment type="caution">
    <text evidence="2">The sequence shown here is derived from an EMBL/GenBank/DDBJ whole genome shotgun (WGS) entry which is preliminary data.</text>
</comment>